<dbReference type="SMART" id="SM00225">
    <property type="entry name" value="BTB"/>
    <property type="match status" value="1"/>
</dbReference>
<dbReference type="SMART" id="SM00612">
    <property type="entry name" value="Kelch"/>
    <property type="match status" value="5"/>
</dbReference>
<dbReference type="RefSeq" id="XP_022105276.1">
    <property type="nucleotide sequence ID" value="XM_022249584.1"/>
</dbReference>
<evidence type="ECO:0000256" key="1">
    <source>
        <dbReference type="ARBA" id="ARBA00022441"/>
    </source>
</evidence>
<dbReference type="SUPFAM" id="SSF117281">
    <property type="entry name" value="Kelch motif"/>
    <property type="match status" value="1"/>
</dbReference>
<dbReference type="Gene3D" id="1.25.40.420">
    <property type="match status" value="1"/>
</dbReference>
<dbReference type="InterPro" id="IPR011705">
    <property type="entry name" value="BACK"/>
</dbReference>
<dbReference type="SUPFAM" id="SSF54695">
    <property type="entry name" value="POZ domain"/>
    <property type="match status" value="1"/>
</dbReference>
<dbReference type="PROSITE" id="PS50097">
    <property type="entry name" value="BTB"/>
    <property type="match status" value="1"/>
</dbReference>
<proteinExistence type="predicted"/>
<dbReference type="OMA" id="NDCYDPV"/>
<dbReference type="Pfam" id="PF24681">
    <property type="entry name" value="Kelch_KLHDC2_KLHL20_DRC7"/>
    <property type="match status" value="1"/>
</dbReference>
<protein>
    <submittedName>
        <fullName evidence="5 6">Kelch-like protein 24</fullName>
    </submittedName>
</protein>
<dbReference type="InterPro" id="IPR000210">
    <property type="entry name" value="BTB/POZ_dom"/>
</dbReference>
<dbReference type="PANTHER" id="PTHR24412:SF272">
    <property type="entry name" value="KELCH-LIKE PROTEIN DIABLO"/>
    <property type="match status" value="1"/>
</dbReference>
<dbReference type="PANTHER" id="PTHR24412">
    <property type="entry name" value="KELCH PROTEIN"/>
    <property type="match status" value="1"/>
</dbReference>
<reference evidence="5 6" key="1">
    <citation type="submission" date="2025-04" db="UniProtKB">
        <authorList>
            <consortium name="RefSeq"/>
        </authorList>
    </citation>
    <scope>IDENTIFICATION</scope>
</reference>
<evidence type="ECO:0000313" key="4">
    <source>
        <dbReference type="Proteomes" id="UP000694845"/>
    </source>
</evidence>
<evidence type="ECO:0000259" key="3">
    <source>
        <dbReference type="PROSITE" id="PS50097"/>
    </source>
</evidence>
<keyword evidence="2" id="KW-0677">Repeat</keyword>
<dbReference type="Pfam" id="PF00651">
    <property type="entry name" value="BTB"/>
    <property type="match status" value="1"/>
</dbReference>
<dbReference type="InterPro" id="IPR006652">
    <property type="entry name" value="Kelch_1"/>
</dbReference>
<accession>A0A8B7ZJS4</accession>
<keyword evidence="4" id="KW-1185">Reference proteome</keyword>
<dbReference type="Gene3D" id="2.120.10.80">
    <property type="entry name" value="Kelch-type beta propeller"/>
    <property type="match status" value="1"/>
</dbReference>
<dbReference type="InterPro" id="IPR011333">
    <property type="entry name" value="SKP1/BTB/POZ_sf"/>
</dbReference>
<dbReference type="Proteomes" id="UP000694845">
    <property type="component" value="Unplaced"/>
</dbReference>
<sequence length="564" mass="62838">MLVLTEARSSSTGDAVDFHHSSHSAALLAALQELRLDRQFADVILHVEDKDFYCHRNVLTASSAYFRSMFLNNMKESRESRVVIKGVTSTSMELVLDYVYTSRVTITTGNVQGLLSAADLLQVVPVQRACELFLWSHIHTTNCLGVYLLAEQHSCKELSHKAWSYALENFPRVCCHGEILKQSAATLVKYLSSDELVVESEEDVCETILKWTLTNLGQRRRHLHVLLALLRTHLLPRKYLTERVLTNELITGSIDANKLLSSSYGGSEIFISSRLGERRTRSRKVIVVVGGVGPANTKLRDLKYYDPVDRRWGTLTQLPAMAESVSGVEVVDSNIYVVGFRGEVSVFRTASSRWETLSSSAVEAGSRQRRAAAVLSGFIYLVGGYDGAIRLSRVDRFDTRTKVWEEVAPLSEAVSSPAAVSHDGKVYVFGGALSDEIATDKVRCYDPKFNRWLTCAPMPHALSGIAARVMGDKIYIVGCLSQTVHRYDPATDTWGQVTSMRCTRALCSAAVCDDKLYVNGGEDQPNSLTDTMEQYDPISNRWTPCYSLPYPVKLHNCVTLIKRI</sequence>
<dbReference type="FunFam" id="1.25.40.420:FF:000001">
    <property type="entry name" value="Kelch-like family member 12"/>
    <property type="match status" value="1"/>
</dbReference>
<evidence type="ECO:0000313" key="6">
    <source>
        <dbReference type="RefSeq" id="XP_022105277.1"/>
    </source>
</evidence>
<dbReference type="Gene3D" id="3.30.710.10">
    <property type="entry name" value="Potassium Channel Kv1.1, Chain A"/>
    <property type="match status" value="1"/>
</dbReference>
<gene>
    <name evidence="5 6" type="primary">LOC110987127</name>
</gene>
<dbReference type="InterPro" id="IPR017096">
    <property type="entry name" value="BTB-kelch_protein"/>
</dbReference>
<dbReference type="InterPro" id="IPR015915">
    <property type="entry name" value="Kelch-typ_b-propeller"/>
</dbReference>
<dbReference type="PIRSF" id="PIRSF037037">
    <property type="entry name" value="Kelch-like_protein_gigaxonin"/>
    <property type="match status" value="1"/>
</dbReference>
<name>A0A8B7ZJS4_ACAPL</name>
<dbReference type="AlphaFoldDB" id="A0A8B7ZJS4"/>
<keyword evidence="1" id="KW-0880">Kelch repeat</keyword>
<feature type="domain" description="BTB" evidence="3">
    <location>
        <begin position="41"/>
        <end position="108"/>
    </location>
</feature>
<dbReference type="Pfam" id="PF01344">
    <property type="entry name" value="Kelch_1"/>
    <property type="match status" value="1"/>
</dbReference>
<evidence type="ECO:0000313" key="5">
    <source>
        <dbReference type="RefSeq" id="XP_022105276.1"/>
    </source>
</evidence>
<dbReference type="SMART" id="SM00875">
    <property type="entry name" value="BACK"/>
    <property type="match status" value="1"/>
</dbReference>
<dbReference type="GeneID" id="110987127"/>
<organism evidence="4 6">
    <name type="scientific">Acanthaster planci</name>
    <name type="common">Crown-of-thorns starfish</name>
    <dbReference type="NCBI Taxonomy" id="133434"/>
    <lineage>
        <taxon>Eukaryota</taxon>
        <taxon>Metazoa</taxon>
        <taxon>Echinodermata</taxon>
        <taxon>Eleutherozoa</taxon>
        <taxon>Asterozoa</taxon>
        <taxon>Asteroidea</taxon>
        <taxon>Valvatacea</taxon>
        <taxon>Valvatida</taxon>
        <taxon>Acanthasteridae</taxon>
        <taxon>Acanthaster</taxon>
    </lineage>
</organism>
<dbReference type="RefSeq" id="XP_022105277.1">
    <property type="nucleotide sequence ID" value="XM_022249585.1"/>
</dbReference>
<dbReference type="Pfam" id="PF07707">
    <property type="entry name" value="BACK"/>
    <property type="match status" value="1"/>
</dbReference>
<dbReference type="OrthoDB" id="19132at2759"/>
<evidence type="ECO:0000256" key="2">
    <source>
        <dbReference type="ARBA" id="ARBA00022737"/>
    </source>
</evidence>
<dbReference type="KEGG" id="aplc:110987127"/>